<evidence type="ECO:0000313" key="4">
    <source>
        <dbReference type="EMBL" id="KAJ5091484.1"/>
    </source>
</evidence>
<keyword evidence="2" id="KW-1133">Transmembrane helix</keyword>
<dbReference type="Proteomes" id="UP001141434">
    <property type="component" value="Unassembled WGS sequence"/>
</dbReference>
<name>A0A9W9K387_9EURO</name>
<reference evidence="4" key="1">
    <citation type="submission" date="2022-11" db="EMBL/GenBank/DDBJ databases">
        <authorList>
            <person name="Petersen C."/>
        </authorList>
    </citation>
    <scope>NUCLEOTIDE SEQUENCE</scope>
    <source>
        <strain evidence="4">IBT 34128</strain>
    </source>
</reference>
<keyword evidence="2" id="KW-0812">Transmembrane</keyword>
<feature type="transmembrane region" description="Helical" evidence="2">
    <location>
        <begin position="195"/>
        <end position="218"/>
    </location>
</feature>
<evidence type="ECO:0000256" key="3">
    <source>
        <dbReference type="SAM" id="SignalP"/>
    </source>
</evidence>
<proteinExistence type="predicted"/>
<keyword evidence="5" id="KW-1185">Reference proteome</keyword>
<feature type="compositionally biased region" description="Basic and acidic residues" evidence="1">
    <location>
        <begin position="51"/>
        <end position="60"/>
    </location>
</feature>
<feature type="chain" id="PRO_5040844964" evidence="3">
    <location>
        <begin position="26"/>
        <end position="285"/>
    </location>
</feature>
<feature type="region of interest" description="Disordered" evidence="1">
    <location>
        <begin position="112"/>
        <end position="131"/>
    </location>
</feature>
<gene>
    <name evidence="4" type="ORF">NUU61_006354</name>
</gene>
<evidence type="ECO:0000256" key="2">
    <source>
        <dbReference type="SAM" id="Phobius"/>
    </source>
</evidence>
<comment type="caution">
    <text evidence="4">The sequence shown here is derived from an EMBL/GenBank/DDBJ whole genome shotgun (WGS) entry which is preliminary data.</text>
</comment>
<dbReference type="EMBL" id="JAPMSZ010000009">
    <property type="protein sequence ID" value="KAJ5091484.1"/>
    <property type="molecule type" value="Genomic_DNA"/>
</dbReference>
<organism evidence="4 5">
    <name type="scientific">Penicillium alfredii</name>
    <dbReference type="NCBI Taxonomy" id="1506179"/>
    <lineage>
        <taxon>Eukaryota</taxon>
        <taxon>Fungi</taxon>
        <taxon>Dikarya</taxon>
        <taxon>Ascomycota</taxon>
        <taxon>Pezizomycotina</taxon>
        <taxon>Eurotiomycetes</taxon>
        <taxon>Eurotiomycetidae</taxon>
        <taxon>Eurotiales</taxon>
        <taxon>Aspergillaceae</taxon>
        <taxon>Penicillium</taxon>
    </lineage>
</organism>
<dbReference type="RefSeq" id="XP_056509682.1">
    <property type="nucleotide sequence ID" value="XM_056656882.1"/>
</dbReference>
<dbReference type="OrthoDB" id="4357234at2759"/>
<protein>
    <submittedName>
        <fullName evidence="4">Uncharacterized protein</fullName>
    </submittedName>
</protein>
<dbReference type="GeneID" id="81396051"/>
<evidence type="ECO:0000256" key="1">
    <source>
        <dbReference type="SAM" id="MobiDB-lite"/>
    </source>
</evidence>
<keyword evidence="2" id="KW-0472">Membrane</keyword>
<sequence>MRFDINPLCLAVLAIVLAIIHPVTAYPIGTAKWVKTGQIEDPESHGLWSVFEKEEREPRSEMPPAKPKQTQVKLPWSKHGQYDDMPESTSRRGSSEPEQPPHVSLLVPVAPAKSEEQTQQSNQEEHQQSYSGHGADSILAYRLKHYGRFLGLPGRSSKQNISRLSLQSFDFFSWRISIPCLRLTPSFPQRPLPGIFATAVILLALVWVSIFAIGVFELGSYLWQQYRRGGNDSVGWDDDEQGDDGAKDSLRDEIVLEDLTSDGVAKKPRNEGGWLSSCTEYRIRL</sequence>
<feature type="signal peptide" evidence="3">
    <location>
        <begin position="1"/>
        <end position="25"/>
    </location>
</feature>
<keyword evidence="3" id="KW-0732">Signal</keyword>
<evidence type="ECO:0000313" key="5">
    <source>
        <dbReference type="Proteomes" id="UP001141434"/>
    </source>
</evidence>
<dbReference type="AlphaFoldDB" id="A0A9W9K387"/>
<reference evidence="4" key="2">
    <citation type="journal article" date="2023" name="IMA Fungus">
        <title>Comparative genomic study of the Penicillium genus elucidates a diverse pangenome and 15 lateral gene transfer events.</title>
        <authorList>
            <person name="Petersen C."/>
            <person name="Sorensen T."/>
            <person name="Nielsen M.R."/>
            <person name="Sondergaard T.E."/>
            <person name="Sorensen J.L."/>
            <person name="Fitzpatrick D.A."/>
            <person name="Frisvad J.C."/>
            <person name="Nielsen K.L."/>
        </authorList>
    </citation>
    <scope>NUCLEOTIDE SEQUENCE</scope>
    <source>
        <strain evidence="4">IBT 34128</strain>
    </source>
</reference>
<feature type="region of interest" description="Disordered" evidence="1">
    <location>
        <begin position="45"/>
        <end position="102"/>
    </location>
</feature>
<accession>A0A9W9K387</accession>